<dbReference type="InterPro" id="IPR012318">
    <property type="entry name" value="HTH_CRP"/>
</dbReference>
<dbReference type="SUPFAM" id="SSF51206">
    <property type="entry name" value="cAMP-binding domain-like"/>
    <property type="match status" value="1"/>
</dbReference>
<dbReference type="InterPro" id="IPR036390">
    <property type="entry name" value="WH_DNA-bd_sf"/>
</dbReference>
<proteinExistence type="predicted"/>
<dbReference type="Pfam" id="PF00027">
    <property type="entry name" value="cNMP_binding"/>
    <property type="match status" value="1"/>
</dbReference>
<feature type="domain" description="HTH crp-type" evidence="5">
    <location>
        <begin position="154"/>
        <end position="223"/>
    </location>
</feature>
<evidence type="ECO:0000256" key="3">
    <source>
        <dbReference type="ARBA" id="ARBA00023163"/>
    </source>
</evidence>
<dbReference type="PROSITE" id="PS50042">
    <property type="entry name" value="CNMP_BINDING_3"/>
    <property type="match status" value="1"/>
</dbReference>
<dbReference type="Gene3D" id="1.10.10.10">
    <property type="entry name" value="Winged helix-like DNA-binding domain superfamily/Winged helix DNA-binding domain"/>
    <property type="match status" value="1"/>
</dbReference>
<dbReference type="InterPro" id="IPR018490">
    <property type="entry name" value="cNMP-bd_dom_sf"/>
</dbReference>
<sequence>MSPENTHFVRYLESLKASSFFLDVHSTSLKTLLAQMVPEKWSLNTLKNSSDFTNSFHFIVSGRLKGYKVNANSGREHTIFILKKGDVFDLLQLMDEESHDIYWEAMDELEVLKIDVDTIRQWIVSLPTMVNTLMHYMAKRMRRLEEAATDISLHSTLVRLSGLLLMYMNDESQKLETINNLPNDEIARLIGTTRPVVNRHIQQLKKCGAISVRRKHIDVQNRLLLVSIAQEKYIF</sequence>
<dbReference type="Gene3D" id="2.60.120.10">
    <property type="entry name" value="Jelly Rolls"/>
    <property type="match status" value="1"/>
</dbReference>
<keyword evidence="2" id="KW-0238">DNA-binding</keyword>
<dbReference type="GO" id="GO:0006355">
    <property type="term" value="P:regulation of DNA-templated transcription"/>
    <property type="evidence" value="ECO:0007669"/>
    <property type="project" value="InterPro"/>
</dbReference>
<name>E6XEG6_CELAD</name>
<dbReference type="RefSeq" id="WP_013551719.1">
    <property type="nucleotide sequence ID" value="NC_014934.1"/>
</dbReference>
<evidence type="ECO:0000313" key="6">
    <source>
        <dbReference type="EMBL" id="ADV50256.1"/>
    </source>
</evidence>
<dbReference type="SUPFAM" id="SSF46785">
    <property type="entry name" value="Winged helix' DNA-binding domain"/>
    <property type="match status" value="1"/>
</dbReference>
<feature type="domain" description="Cyclic nucleotide-binding" evidence="4">
    <location>
        <begin position="44"/>
        <end position="140"/>
    </location>
</feature>
<evidence type="ECO:0000256" key="1">
    <source>
        <dbReference type="ARBA" id="ARBA00023015"/>
    </source>
</evidence>
<evidence type="ECO:0000256" key="2">
    <source>
        <dbReference type="ARBA" id="ARBA00023125"/>
    </source>
</evidence>
<dbReference type="EMBL" id="CP002453">
    <property type="protein sequence ID" value="ADV50256.1"/>
    <property type="molecule type" value="Genomic_DNA"/>
</dbReference>
<dbReference type="OrthoDB" id="1426605at2"/>
<dbReference type="eggNOG" id="COG0664">
    <property type="taxonomic scope" value="Bacteria"/>
</dbReference>
<evidence type="ECO:0000259" key="4">
    <source>
        <dbReference type="PROSITE" id="PS50042"/>
    </source>
</evidence>
<dbReference type="STRING" id="688270.Celal_2980"/>
<reference evidence="6 7" key="1">
    <citation type="journal article" date="2010" name="Stand. Genomic Sci.">
        <title>Complete genome sequence of Cellulophaga algicola type strain (IC166).</title>
        <authorList>
            <person name="Abt B."/>
            <person name="Lu M."/>
            <person name="Misra M."/>
            <person name="Han C."/>
            <person name="Nolan M."/>
            <person name="Lucas S."/>
            <person name="Hammon N."/>
            <person name="Deshpande S."/>
            <person name="Cheng J.F."/>
            <person name="Tapia R."/>
            <person name="Goodwin L."/>
            <person name="Pitluck S."/>
            <person name="Liolios K."/>
            <person name="Pagani I."/>
            <person name="Ivanova N."/>
            <person name="Mavromatis K."/>
            <person name="Ovchinikova G."/>
            <person name="Pati A."/>
            <person name="Chen A."/>
            <person name="Palaniappan K."/>
            <person name="Land M."/>
            <person name="Hauser L."/>
            <person name="Chang Y.J."/>
            <person name="Jeffries C.D."/>
            <person name="Detter J.C."/>
            <person name="Brambilla E."/>
            <person name="Rohde M."/>
            <person name="Tindall B.J."/>
            <person name="Goker M."/>
            <person name="Woyke T."/>
            <person name="Bristow J."/>
            <person name="Eisen J.A."/>
            <person name="Markowitz V."/>
            <person name="Hugenholtz P."/>
            <person name="Kyrpides N.C."/>
            <person name="Klenk H.P."/>
            <person name="Lapidus A."/>
        </authorList>
    </citation>
    <scope>NUCLEOTIDE SEQUENCE [LARGE SCALE GENOMIC DNA]</scope>
    <source>
        <strain evidence="7">DSM 14237 / IC166 / ACAM 630</strain>
    </source>
</reference>
<dbReference type="Pfam" id="PF13545">
    <property type="entry name" value="HTH_Crp_2"/>
    <property type="match status" value="1"/>
</dbReference>
<dbReference type="HOGENOM" id="CLU_075053_3_4_10"/>
<organism evidence="6 7">
    <name type="scientific">Cellulophaga algicola (strain DSM 14237 / IC166 / ACAM 630)</name>
    <dbReference type="NCBI Taxonomy" id="688270"/>
    <lineage>
        <taxon>Bacteria</taxon>
        <taxon>Pseudomonadati</taxon>
        <taxon>Bacteroidota</taxon>
        <taxon>Flavobacteriia</taxon>
        <taxon>Flavobacteriales</taxon>
        <taxon>Flavobacteriaceae</taxon>
        <taxon>Cellulophaga</taxon>
    </lineage>
</organism>
<dbReference type="KEGG" id="cao:Celal_2980"/>
<gene>
    <name evidence="6" type="ordered locus">Celal_2980</name>
</gene>
<keyword evidence="1" id="KW-0805">Transcription regulation</keyword>
<evidence type="ECO:0000313" key="7">
    <source>
        <dbReference type="Proteomes" id="UP000008634"/>
    </source>
</evidence>
<accession>E6XEG6</accession>
<keyword evidence="7" id="KW-1185">Reference proteome</keyword>
<dbReference type="CDD" id="cd00038">
    <property type="entry name" value="CAP_ED"/>
    <property type="match status" value="1"/>
</dbReference>
<dbReference type="GO" id="GO:0003677">
    <property type="term" value="F:DNA binding"/>
    <property type="evidence" value="ECO:0007669"/>
    <property type="project" value="UniProtKB-KW"/>
</dbReference>
<dbReference type="InterPro" id="IPR036388">
    <property type="entry name" value="WH-like_DNA-bd_sf"/>
</dbReference>
<protein>
    <submittedName>
        <fullName evidence="6">Transcriptional regulator, Crp/Fnr family</fullName>
    </submittedName>
</protein>
<dbReference type="SMART" id="SM00419">
    <property type="entry name" value="HTH_CRP"/>
    <property type="match status" value="1"/>
</dbReference>
<keyword evidence="3" id="KW-0804">Transcription</keyword>
<evidence type="ECO:0000259" key="5">
    <source>
        <dbReference type="PROSITE" id="PS51063"/>
    </source>
</evidence>
<dbReference type="InterPro" id="IPR000595">
    <property type="entry name" value="cNMP-bd_dom"/>
</dbReference>
<dbReference type="Proteomes" id="UP000008634">
    <property type="component" value="Chromosome"/>
</dbReference>
<dbReference type="AlphaFoldDB" id="E6XEG6"/>
<dbReference type="PROSITE" id="PS51063">
    <property type="entry name" value="HTH_CRP_2"/>
    <property type="match status" value="1"/>
</dbReference>
<dbReference type="InterPro" id="IPR014710">
    <property type="entry name" value="RmlC-like_jellyroll"/>
</dbReference>